<sequence>MELFVGRGGDLEKLSAAFANTGEVVVQAVHGLGGVGKSALAAHWAAKQSESVRWWITADTPAAVNAGTAALARALQPGLSALPTELQTERAVAWLAGHTGWLLVLDNVEDPAHIRPLLDRVPGGRALVTTRRATGWHHDAATLRLDTLEPADAVALFHRILTQHGPRATEGSDAVCAELGHLALAVEQAAAFCAETGTTPAAYLDMLAKWPATMFAAALAPL</sequence>
<dbReference type="GO" id="GO:0043531">
    <property type="term" value="F:ADP binding"/>
    <property type="evidence" value="ECO:0007669"/>
    <property type="project" value="InterPro"/>
</dbReference>
<evidence type="ECO:0000313" key="3">
    <source>
        <dbReference type="Proteomes" id="UP001165378"/>
    </source>
</evidence>
<dbReference type="InterPro" id="IPR002182">
    <property type="entry name" value="NB-ARC"/>
</dbReference>
<name>A0AA41QAW5_9ACTN</name>
<keyword evidence="2" id="KW-0067">ATP-binding</keyword>
<organism evidence="2 3">
    <name type="scientific">Yinghuangia soli</name>
    <dbReference type="NCBI Taxonomy" id="2908204"/>
    <lineage>
        <taxon>Bacteria</taxon>
        <taxon>Bacillati</taxon>
        <taxon>Actinomycetota</taxon>
        <taxon>Actinomycetes</taxon>
        <taxon>Kitasatosporales</taxon>
        <taxon>Streptomycetaceae</taxon>
        <taxon>Yinghuangia</taxon>
    </lineage>
</organism>
<dbReference type="SUPFAM" id="SSF52540">
    <property type="entry name" value="P-loop containing nucleoside triphosphate hydrolases"/>
    <property type="match status" value="1"/>
</dbReference>
<dbReference type="Pfam" id="PF00931">
    <property type="entry name" value="NB-ARC"/>
    <property type="match status" value="1"/>
</dbReference>
<evidence type="ECO:0000313" key="2">
    <source>
        <dbReference type="EMBL" id="MCF2533412.1"/>
    </source>
</evidence>
<comment type="caution">
    <text evidence="2">The sequence shown here is derived from an EMBL/GenBank/DDBJ whole genome shotgun (WGS) entry which is preliminary data.</text>
</comment>
<dbReference type="InterPro" id="IPR027417">
    <property type="entry name" value="P-loop_NTPase"/>
</dbReference>
<dbReference type="RefSeq" id="WP_235058187.1">
    <property type="nucleotide sequence ID" value="NZ_JAKFHA010000048.1"/>
</dbReference>
<protein>
    <submittedName>
        <fullName evidence="2">ATP-binding protein</fullName>
    </submittedName>
</protein>
<keyword evidence="3" id="KW-1185">Reference proteome</keyword>
<accession>A0AA41QAW5</accession>
<dbReference type="GO" id="GO:0005524">
    <property type="term" value="F:ATP binding"/>
    <property type="evidence" value="ECO:0007669"/>
    <property type="project" value="UniProtKB-KW"/>
</dbReference>
<dbReference type="Proteomes" id="UP001165378">
    <property type="component" value="Unassembled WGS sequence"/>
</dbReference>
<keyword evidence="2" id="KW-0547">Nucleotide-binding</keyword>
<proteinExistence type="predicted"/>
<gene>
    <name evidence="2" type="ORF">LZ495_40200</name>
</gene>
<dbReference type="AlphaFoldDB" id="A0AA41QAW5"/>
<feature type="domain" description="NB-ARC" evidence="1">
    <location>
        <begin position="11"/>
        <end position="160"/>
    </location>
</feature>
<evidence type="ECO:0000259" key="1">
    <source>
        <dbReference type="Pfam" id="PF00931"/>
    </source>
</evidence>
<reference evidence="2" key="1">
    <citation type="submission" date="2022-01" db="EMBL/GenBank/DDBJ databases">
        <title>Genome-Based Taxonomic Classification of the Phylum Actinobacteria.</title>
        <authorList>
            <person name="Gao Y."/>
        </authorList>
    </citation>
    <scope>NUCLEOTIDE SEQUENCE</scope>
    <source>
        <strain evidence="2">KLBMP 8922</strain>
    </source>
</reference>
<dbReference type="EMBL" id="JAKFHA010000048">
    <property type="protein sequence ID" value="MCF2533412.1"/>
    <property type="molecule type" value="Genomic_DNA"/>
</dbReference>
<dbReference type="Gene3D" id="3.40.50.300">
    <property type="entry name" value="P-loop containing nucleotide triphosphate hydrolases"/>
    <property type="match status" value="1"/>
</dbReference>